<keyword evidence="7" id="KW-0472">Membrane</keyword>
<proteinExistence type="predicted"/>
<evidence type="ECO:0000256" key="1">
    <source>
        <dbReference type="ARBA" id="ARBA00004498"/>
    </source>
</evidence>
<dbReference type="Pfam" id="PF00014">
    <property type="entry name" value="Kunitz_BPTI"/>
    <property type="match status" value="1"/>
</dbReference>
<dbReference type="SMART" id="SM00327">
    <property type="entry name" value="VWA"/>
    <property type="match status" value="2"/>
</dbReference>
<dbReference type="PROSITE" id="PS00280">
    <property type="entry name" value="BPTI_KUNITZ_1"/>
    <property type="match status" value="1"/>
</dbReference>
<evidence type="ECO:0000256" key="4">
    <source>
        <dbReference type="ARBA" id="ARBA00023119"/>
    </source>
</evidence>
<dbReference type="SUPFAM" id="SSF53300">
    <property type="entry name" value="vWA-like"/>
    <property type="match status" value="2"/>
</dbReference>
<feature type="transmembrane region" description="Helical" evidence="7">
    <location>
        <begin position="266"/>
        <end position="286"/>
    </location>
</feature>
<keyword evidence="2" id="KW-0272">Extracellular matrix</keyword>
<evidence type="ECO:0000256" key="5">
    <source>
        <dbReference type="ARBA" id="ARBA00023157"/>
    </source>
</evidence>
<dbReference type="CDD" id="cd01450">
    <property type="entry name" value="vWFA_subfamily_ECM"/>
    <property type="match status" value="1"/>
</dbReference>
<dbReference type="PROSITE" id="PS50234">
    <property type="entry name" value="VWFA"/>
    <property type="match status" value="2"/>
</dbReference>
<organism evidence="10 11">
    <name type="scientific">Cyprinodon variegatus</name>
    <name type="common">Sheepshead minnow</name>
    <dbReference type="NCBI Taxonomy" id="28743"/>
    <lineage>
        <taxon>Eukaryota</taxon>
        <taxon>Metazoa</taxon>
        <taxon>Chordata</taxon>
        <taxon>Craniata</taxon>
        <taxon>Vertebrata</taxon>
        <taxon>Euteleostomi</taxon>
        <taxon>Actinopterygii</taxon>
        <taxon>Neopterygii</taxon>
        <taxon>Teleostei</taxon>
        <taxon>Neoteleostei</taxon>
        <taxon>Acanthomorphata</taxon>
        <taxon>Ovalentaria</taxon>
        <taxon>Atherinomorphae</taxon>
        <taxon>Cyprinodontiformes</taxon>
        <taxon>Cyprinodontidae</taxon>
        <taxon>Cyprinodon</taxon>
    </lineage>
</organism>
<evidence type="ECO:0000256" key="2">
    <source>
        <dbReference type="ARBA" id="ARBA00022530"/>
    </source>
</evidence>
<dbReference type="InterPro" id="IPR008160">
    <property type="entry name" value="Collagen"/>
</dbReference>
<dbReference type="InterPro" id="IPR036465">
    <property type="entry name" value="vWFA_dom_sf"/>
</dbReference>
<dbReference type="Pfam" id="PF00092">
    <property type="entry name" value="VWA"/>
    <property type="match status" value="2"/>
</dbReference>
<protein>
    <submittedName>
        <fullName evidence="10">Collagen type XXVIII alpha 1 chain</fullName>
    </submittedName>
</protein>
<dbReference type="InterPro" id="IPR020901">
    <property type="entry name" value="Prtase_inh_Kunz-CS"/>
</dbReference>
<feature type="region of interest" description="Disordered" evidence="6">
    <location>
        <begin position="294"/>
        <end position="461"/>
    </location>
</feature>
<reference evidence="10" key="2">
    <citation type="submission" date="2025-09" db="UniProtKB">
        <authorList>
            <consortium name="Ensembl"/>
        </authorList>
    </citation>
    <scope>IDENTIFICATION</scope>
</reference>
<name>A0A3Q2C6V6_CYPVA</name>
<dbReference type="Pfam" id="PF01391">
    <property type="entry name" value="Collagen"/>
    <property type="match status" value="1"/>
</dbReference>
<feature type="domain" description="VWFA" evidence="8">
    <location>
        <begin position="651"/>
        <end position="833"/>
    </location>
</feature>
<dbReference type="PANTHER" id="PTHR24020:SF87">
    <property type="entry name" value="COLLAGEN ALPHA-1(VI) CHAIN-LIKE"/>
    <property type="match status" value="1"/>
</dbReference>
<feature type="domain" description="BPTI/Kunitz inhibitor" evidence="9">
    <location>
        <begin position="875"/>
        <end position="925"/>
    </location>
</feature>
<dbReference type="PANTHER" id="PTHR24020">
    <property type="entry name" value="COLLAGEN ALPHA"/>
    <property type="match status" value="1"/>
</dbReference>
<keyword evidence="3" id="KW-0130">Cell adhesion</keyword>
<dbReference type="Gene3D" id="4.10.410.10">
    <property type="entry name" value="Pancreatic trypsin inhibitor Kunitz domain"/>
    <property type="match status" value="1"/>
</dbReference>
<keyword evidence="7" id="KW-1133">Transmembrane helix</keyword>
<evidence type="ECO:0000259" key="8">
    <source>
        <dbReference type="PROSITE" id="PS50234"/>
    </source>
</evidence>
<accession>A0A3Q2C6V6</accession>
<dbReference type="STRING" id="28743.ENSCVAP00000000337"/>
<keyword evidence="7" id="KW-0812">Transmembrane</keyword>
<reference evidence="10" key="1">
    <citation type="submission" date="2025-08" db="UniProtKB">
        <authorList>
            <consortium name="Ensembl"/>
        </authorList>
    </citation>
    <scope>IDENTIFICATION</scope>
</reference>
<dbReference type="InterPro" id="IPR050525">
    <property type="entry name" value="ECM_Assembly_Org"/>
</dbReference>
<dbReference type="InterPro" id="IPR036880">
    <property type="entry name" value="Kunitz_BPTI_sf"/>
</dbReference>
<dbReference type="PRINTS" id="PR00759">
    <property type="entry name" value="BASICPTASE"/>
</dbReference>
<dbReference type="InterPro" id="IPR002223">
    <property type="entry name" value="Kunitz_BPTI"/>
</dbReference>
<dbReference type="AlphaFoldDB" id="A0A3Q2C6V6"/>
<comment type="subcellular location">
    <subcellularLocation>
        <location evidence="1">Secreted</location>
        <location evidence="1">Extracellular space</location>
        <location evidence="1">Extracellular matrix</location>
    </subcellularLocation>
</comment>
<keyword evidence="11" id="KW-1185">Reference proteome</keyword>
<evidence type="ECO:0000259" key="9">
    <source>
        <dbReference type="PROSITE" id="PS50279"/>
    </source>
</evidence>
<sequence length="928" mass="99743">YSKGDPRQCLINRTFLMSITTHTHKKNHQLPSWYFSSVTERFFSLCPGLICPVEIMFLVDSTENTKSVLFEQQKEFIRSFSTKLVQLHAAGWRIRLRLAALQYSSNVSVEHNFRDWQDLDVFQSRVGLMSYIGHGSYSAYAITNATNVFKQETSSNSLRVALLMTDGSDHPRSPSAVAAAAEAKQHNIRVFTILLSGPPKPSAMGTRLRSIASAPPQQHMFSLSDSQLHQKLLGEIVSLRKVKSVIIESNPKRIIRFVRKKTALNFRHAVVVLSLFSIIFCFFQGARGAPGDPVDHFGDGGLGGVPGPPGEPGSGFPGPKGDKGNQGRPGPAGPMGSGETGAQVHKQLTERLKGYEGPKGSRGPPGLGRKGDKGSTGEPGLPGLAGAPGEGLQGEKGDPGPIGPTGPRGPPGLLIVGPKGDQGFPGEPGLQGERGSGEAGPKGENGPDGAPGIPGIPGEDGAVGPKVTLCFFTFTFQPTDIQFQTSKKKKHADLVLYYDKLINGDPGPVGPSGPVGEPGQGITGPKGSKGSIGAVGPQGPKGDSLIGPQGLPGLPGLQGETGPEGKGQPGAKGERGLPGVPGPSGPSGTGLPGPKVSVNKFFSCIWKVLNFLYFNKSGYRATICKYLTFSAFLHLFYVLGCGVMCRGSPLELVFVIESSWSVGPEHFELVKDFVIAIIDQLPVSQGASRVGVVLYSRLNKVVVSLQQQPSKDEIKEAVRTMPYLGEGTFTGSAVHRAKQLFQASRPHVGKVAVVLMAAQSDRRDFMEFKEAVSDSHEEGIELFVIAVGNKTDLYGEFLTQIRTFASDPDEDHVYLLDDFQMLSGLENNLLKQICDQDASTAFLPKWFFSSVETHLDYPEDRDSTFIPKDENIKGCSQPLEPGPCRQYTVRWYYDPEANACAQFWFGGCHGNANNFESEVNCRNACIYT</sequence>
<dbReference type="PROSITE" id="PS50279">
    <property type="entry name" value="BPTI_KUNITZ_2"/>
    <property type="match status" value="1"/>
</dbReference>
<dbReference type="SMART" id="SM00131">
    <property type="entry name" value="KU"/>
    <property type="match status" value="1"/>
</dbReference>
<dbReference type="FunFam" id="4.10.410.10:FF:000020">
    <property type="entry name" value="Collagen, type VI, alpha 3"/>
    <property type="match status" value="1"/>
</dbReference>
<feature type="compositionally biased region" description="Low complexity" evidence="6">
    <location>
        <begin position="545"/>
        <end position="561"/>
    </location>
</feature>
<evidence type="ECO:0000313" key="10">
    <source>
        <dbReference type="Ensembl" id="ENSCVAP00000000337.1"/>
    </source>
</evidence>
<feature type="domain" description="VWFA" evidence="8">
    <location>
        <begin position="54"/>
        <end position="236"/>
    </location>
</feature>
<dbReference type="Ensembl" id="ENSCVAT00000015243.1">
    <property type="protein sequence ID" value="ENSCVAP00000000337.1"/>
    <property type="gene ID" value="ENSCVAG00000001241.1"/>
</dbReference>
<feature type="compositionally biased region" description="Pro residues" evidence="6">
    <location>
        <begin position="401"/>
        <end position="410"/>
    </location>
</feature>
<dbReference type="GeneTree" id="ENSGT00940000161647"/>
<feature type="compositionally biased region" description="Low complexity" evidence="6">
    <location>
        <begin position="447"/>
        <end position="461"/>
    </location>
</feature>
<feature type="compositionally biased region" description="Basic and acidic residues" evidence="6">
    <location>
        <begin position="347"/>
        <end position="356"/>
    </location>
</feature>
<dbReference type="Proteomes" id="UP000265020">
    <property type="component" value="Unassembled WGS sequence"/>
</dbReference>
<keyword evidence="5" id="KW-1015">Disulfide bond</keyword>
<dbReference type="GO" id="GO:0007155">
    <property type="term" value="P:cell adhesion"/>
    <property type="evidence" value="ECO:0007669"/>
    <property type="project" value="UniProtKB-KW"/>
</dbReference>
<dbReference type="OMA" id="ILICPVE"/>
<dbReference type="GO" id="GO:0005581">
    <property type="term" value="C:collagen trimer"/>
    <property type="evidence" value="ECO:0007669"/>
    <property type="project" value="UniProtKB-KW"/>
</dbReference>
<dbReference type="GO" id="GO:0004867">
    <property type="term" value="F:serine-type endopeptidase inhibitor activity"/>
    <property type="evidence" value="ECO:0007669"/>
    <property type="project" value="InterPro"/>
</dbReference>
<keyword evidence="4" id="KW-0176">Collagen</keyword>
<feature type="region of interest" description="Disordered" evidence="6">
    <location>
        <begin position="507"/>
        <end position="591"/>
    </location>
</feature>
<evidence type="ECO:0000256" key="3">
    <source>
        <dbReference type="ARBA" id="ARBA00022889"/>
    </source>
</evidence>
<dbReference type="InterPro" id="IPR002035">
    <property type="entry name" value="VWF_A"/>
</dbReference>
<keyword evidence="2" id="KW-0964">Secreted</keyword>
<dbReference type="SUPFAM" id="SSF57362">
    <property type="entry name" value="BPTI-like"/>
    <property type="match status" value="1"/>
</dbReference>
<evidence type="ECO:0000313" key="11">
    <source>
        <dbReference type="Proteomes" id="UP000265020"/>
    </source>
</evidence>
<dbReference type="Gene3D" id="3.40.50.410">
    <property type="entry name" value="von Willebrand factor, type A domain"/>
    <property type="match status" value="2"/>
</dbReference>
<evidence type="ECO:0000256" key="6">
    <source>
        <dbReference type="SAM" id="MobiDB-lite"/>
    </source>
</evidence>
<evidence type="ECO:0000256" key="7">
    <source>
        <dbReference type="SAM" id="Phobius"/>
    </source>
</evidence>